<keyword evidence="2" id="KW-1185">Reference proteome</keyword>
<proteinExistence type="predicted"/>
<feature type="non-terminal residue" evidence="1">
    <location>
        <position position="79"/>
    </location>
</feature>
<accession>A0ABC8JQA8</accession>
<protein>
    <submittedName>
        <fullName evidence="1">Uncharacterized protein</fullName>
    </submittedName>
</protein>
<dbReference type="EMBL" id="CAKOAT010131044">
    <property type="protein sequence ID" value="CAH8337044.1"/>
    <property type="molecule type" value="Genomic_DNA"/>
</dbReference>
<gene>
    <name evidence="1" type="ORF">ERUC_LOCUS14061</name>
</gene>
<organism evidence="1 2">
    <name type="scientific">Eruca vesicaria subsp. sativa</name>
    <name type="common">Garden rocket</name>
    <name type="synonym">Eruca sativa</name>
    <dbReference type="NCBI Taxonomy" id="29727"/>
    <lineage>
        <taxon>Eukaryota</taxon>
        <taxon>Viridiplantae</taxon>
        <taxon>Streptophyta</taxon>
        <taxon>Embryophyta</taxon>
        <taxon>Tracheophyta</taxon>
        <taxon>Spermatophyta</taxon>
        <taxon>Magnoliopsida</taxon>
        <taxon>eudicotyledons</taxon>
        <taxon>Gunneridae</taxon>
        <taxon>Pentapetalae</taxon>
        <taxon>rosids</taxon>
        <taxon>malvids</taxon>
        <taxon>Brassicales</taxon>
        <taxon>Brassicaceae</taxon>
        <taxon>Brassiceae</taxon>
        <taxon>Eruca</taxon>
    </lineage>
</organism>
<reference evidence="1 2" key="1">
    <citation type="submission" date="2022-03" db="EMBL/GenBank/DDBJ databases">
        <authorList>
            <person name="Macdonald S."/>
            <person name="Ahmed S."/>
            <person name="Newling K."/>
        </authorList>
    </citation>
    <scope>NUCLEOTIDE SEQUENCE [LARGE SCALE GENOMIC DNA]</scope>
</reference>
<dbReference type="Proteomes" id="UP001642260">
    <property type="component" value="Unassembled WGS sequence"/>
</dbReference>
<name>A0ABC8JQA8_ERUVS</name>
<evidence type="ECO:0000313" key="2">
    <source>
        <dbReference type="Proteomes" id="UP001642260"/>
    </source>
</evidence>
<dbReference type="AlphaFoldDB" id="A0ABC8JQA8"/>
<evidence type="ECO:0000313" key="1">
    <source>
        <dbReference type="EMBL" id="CAH8337044.1"/>
    </source>
</evidence>
<sequence>MSHHIDEYDMDKKEIYSKLFQRKDSSQELCESLPILILGNYRVVNNFLTKPLMNGRKISFNIVVMKTTATAEKHDMQNR</sequence>
<comment type="caution">
    <text evidence="1">The sequence shown here is derived from an EMBL/GenBank/DDBJ whole genome shotgun (WGS) entry which is preliminary data.</text>
</comment>